<accession>A0AAV4RJH8</accession>
<gene>
    <name evidence="1" type="ORF">CDAR_222911</name>
</gene>
<organism evidence="1 2">
    <name type="scientific">Caerostris darwini</name>
    <dbReference type="NCBI Taxonomy" id="1538125"/>
    <lineage>
        <taxon>Eukaryota</taxon>
        <taxon>Metazoa</taxon>
        <taxon>Ecdysozoa</taxon>
        <taxon>Arthropoda</taxon>
        <taxon>Chelicerata</taxon>
        <taxon>Arachnida</taxon>
        <taxon>Araneae</taxon>
        <taxon>Araneomorphae</taxon>
        <taxon>Entelegynae</taxon>
        <taxon>Araneoidea</taxon>
        <taxon>Araneidae</taxon>
        <taxon>Caerostris</taxon>
    </lineage>
</organism>
<dbReference type="Proteomes" id="UP001054837">
    <property type="component" value="Unassembled WGS sequence"/>
</dbReference>
<comment type="caution">
    <text evidence="1">The sequence shown here is derived from an EMBL/GenBank/DDBJ whole genome shotgun (WGS) entry which is preliminary data.</text>
</comment>
<keyword evidence="2" id="KW-1185">Reference proteome</keyword>
<proteinExistence type="predicted"/>
<protein>
    <submittedName>
        <fullName evidence="1">Uncharacterized protein</fullName>
    </submittedName>
</protein>
<evidence type="ECO:0000313" key="1">
    <source>
        <dbReference type="EMBL" id="GIY22093.1"/>
    </source>
</evidence>
<dbReference type="EMBL" id="BPLQ01006402">
    <property type="protein sequence ID" value="GIY22093.1"/>
    <property type="molecule type" value="Genomic_DNA"/>
</dbReference>
<evidence type="ECO:0000313" key="2">
    <source>
        <dbReference type="Proteomes" id="UP001054837"/>
    </source>
</evidence>
<sequence>MEVRNAGNSSHNSKSKVDHDSKMLDKFYLKWKEFEKFGLFNLAESFRAGDPTHIPPLFHSNGESQKAEILADSVKNHDVG</sequence>
<reference evidence="1 2" key="1">
    <citation type="submission" date="2021-06" db="EMBL/GenBank/DDBJ databases">
        <title>Caerostris darwini draft genome.</title>
        <authorList>
            <person name="Kono N."/>
            <person name="Arakawa K."/>
        </authorList>
    </citation>
    <scope>NUCLEOTIDE SEQUENCE [LARGE SCALE GENOMIC DNA]</scope>
</reference>
<dbReference type="AlphaFoldDB" id="A0AAV4RJH8"/>
<name>A0AAV4RJH8_9ARAC</name>